<reference evidence="10" key="1">
    <citation type="journal article" date="2012" name="Nature">
        <title>The oyster genome reveals stress adaptation and complexity of shell formation.</title>
        <authorList>
            <person name="Zhang G."/>
            <person name="Fang X."/>
            <person name="Guo X."/>
            <person name="Li L."/>
            <person name="Luo R."/>
            <person name="Xu F."/>
            <person name="Yang P."/>
            <person name="Zhang L."/>
            <person name="Wang X."/>
            <person name="Qi H."/>
            <person name="Xiong Z."/>
            <person name="Que H."/>
            <person name="Xie Y."/>
            <person name="Holland P.W."/>
            <person name="Paps J."/>
            <person name="Zhu Y."/>
            <person name="Wu F."/>
            <person name="Chen Y."/>
            <person name="Wang J."/>
            <person name="Peng C."/>
            <person name="Meng J."/>
            <person name="Yang L."/>
            <person name="Liu J."/>
            <person name="Wen B."/>
            <person name="Zhang N."/>
            <person name="Huang Z."/>
            <person name="Zhu Q."/>
            <person name="Feng Y."/>
            <person name="Mount A."/>
            <person name="Hedgecock D."/>
            <person name="Xu Z."/>
            <person name="Liu Y."/>
            <person name="Domazet-Loso T."/>
            <person name="Du Y."/>
            <person name="Sun X."/>
            <person name="Zhang S."/>
            <person name="Liu B."/>
            <person name="Cheng P."/>
            <person name="Jiang X."/>
            <person name="Li J."/>
            <person name="Fan D."/>
            <person name="Wang W."/>
            <person name="Fu W."/>
            <person name="Wang T."/>
            <person name="Wang B."/>
            <person name="Zhang J."/>
            <person name="Peng Z."/>
            <person name="Li Y."/>
            <person name="Li N."/>
            <person name="Wang J."/>
            <person name="Chen M."/>
            <person name="He Y."/>
            <person name="Tan F."/>
            <person name="Song X."/>
            <person name="Zheng Q."/>
            <person name="Huang R."/>
            <person name="Yang H."/>
            <person name="Du X."/>
            <person name="Chen L."/>
            <person name="Yang M."/>
            <person name="Gaffney P.M."/>
            <person name="Wang S."/>
            <person name="Luo L."/>
            <person name="She Z."/>
            <person name="Ming Y."/>
            <person name="Huang W."/>
            <person name="Zhang S."/>
            <person name="Huang B."/>
            <person name="Zhang Y."/>
            <person name="Qu T."/>
            <person name="Ni P."/>
            <person name="Miao G."/>
            <person name="Wang J."/>
            <person name="Wang Q."/>
            <person name="Steinberg C.E."/>
            <person name="Wang H."/>
            <person name="Li N."/>
            <person name="Qian L."/>
            <person name="Zhang G."/>
            <person name="Li Y."/>
            <person name="Yang H."/>
            <person name="Liu X."/>
            <person name="Wang J."/>
            <person name="Yin Y."/>
            <person name="Wang J."/>
        </authorList>
    </citation>
    <scope>NUCLEOTIDE SEQUENCE [LARGE SCALE GENOMIC DNA]</scope>
    <source>
        <strain evidence="10">05x7-T-G4-1.051#20</strain>
    </source>
</reference>
<dbReference type="InterPro" id="IPR041645">
    <property type="entry name" value="ADAMTS_CR_2"/>
</dbReference>
<dbReference type="Pfam" id="PF01421">
    <property type="entry name" value="Reprolysin"/>
    <property type="match status" value="1"/>
</dbReference>
<dbReference type="InterPro" id="IPR001590">
    <property type="entry name" value="Peptidase_M12B"/>
</dbReference>
<comment type="caution">
    <text evidence="8">Lacks conserved residue(s) required for the propagation of feature annotation.</text>
</comment>
<dbReference type="Gene3D" id="3.40.1620.60">
    <property type="match status" value="1"/>
</dbReference>
<keyword evidence="6" id="KW-1015">Disulfide bond</keyword>
<feature type="compositionally biased region" description="Basic residues" evidence="9">
    <location>
        <begin position="938"/>
        <end position="970"/>
    </location>
</feature>
<organism evidence="10">
    <name type="scientific">Magallana gigas</name>
    <name type="common">Pacific oyster</name>
    <name type="synonym">Crassostrea gigas</name>
    <dbReference type="NCBI Taxonomy" id="29159"/>
    <lineage>
        <taxon>Eukaryota</taxon>
        <taxon>Metazoa</taxon>
        <taxon>Spiralia</taxon>
        <taxon>Lophotrochozoa</taxon>
        <taxon>Mollusca</taxon>
        <taxon>Bivalvia</taxon>
        <taxon>Autobranchia</taxon>
        <taxon>Pteriomorphia</taxon>
        <taxon>Ostreida</taxon>
        <taxon>Ostreoidea</taxon>
        <taxon>Ostreidae</taxon>
        <taxon>Magallana</taxon>
    </lineage>
</organism>
<dbReference type="AlphaFoldDB" id="K1QDA3"/>
<feature type="compositionally biased region" description="Basic residues" evidence="9">
    <location>
        <begin position="260"/>
        <end position="272"/>
    </location>
</feature>
<dbReference type="GO" id="GO:0006509">
    <property type="term" value="P:membrane protein ectodomain proteolysis"/>
    <property type="evidence" value="ECO:0007669"/>
    <property type="project" value="TreeGrafter"/>
</dbReference>
<dbReference type="PANTHER" id="PTHR11905:SF159">
    <property type="entry name" value="ADAM METALLOPROTEASE"/>
    <property type="match status" value="1"/>
</dbReference>
<proteinExistence type="predicted"/>
<feature type="active site" evidence="8">
    <location>
        <position position="536"/>
    </location>
</feature>
<feature type="region of interest" description="Disordered" evidence="9">
    <location>
        <begin position="286"/>
        <end position="307"/>
    </location>
</feature>
<dbReference type="PROSITE" id="PS50215">
    <property type="entry name" value="ADAM_MEPRO"/>
    <property type="match status" value="1"/>
</dbReference>
<evidence type="ECO:0000256" key="2">
    <source>
        <dbReference type="ARBA" id="ARBA00022723"/>
    </source>
</evidence>
<dbReference type="GO" id="GO:0007229">
    <property type="term" value="P:integrin-mediated signaling pathway"/>
    <property type="evidence" value="ECO:0007669"/>
    <property type="project" value="UniProtKB-KW"/>
</dbReference>
<keyword evidence="7" id="KW-0325">Glycoprotein</keyword>
<dbReference type="GO" id="GO:0004222">
    <property type="term" value="F:metalloendopeptidase activity"/>
    <property type="evidence" value="ECO:0007669"/>
    <property type="project" value="InterPro"/>
</dbReference>
<keyword evidence="2 8" id="KW-0479">Metal-binding</keyword>
<feature type="binding site" evidence="8">
    <location>
        <position position="539"/>
    </location>
    <ligand>
        <name>Zn(2+)</name>
        <dbReference type="ChEBI" id="CHEBI:29105"/>
        <note>catalytic</note>
    </ligand>
</feature>
<dbReference type="Gene3D" id="3.40.390.10">
    <property type="entry name" value="Collagenase (Catalytic Domain)"/>
    <property type="match status" value="1"/>
</dbReference>
<evidence type="ECO:0000256" key="7">
    <source>
        <dbReference type="ARBA" id="ARBA00023180"/>
    </source>
</evidence>
<feature type="region of interest" description="Disordered" evidence="9">
    <location>
        <begin position="922"/>
        <end position="990"/>
    </location>
</feature>
<evidence type="ECO:0000256" key="9">
    <source>
        <dbReference type="SAM" id="MobiDB-lite"/>
    </source>
</evidence>
<feature type="binding site" evidence="8">
    <location>
        <position position="535"/>
    </location>
    <ligand>
        <name>Zn(2+)</name>
        <dbReference type="ChEBI" id="CHEBI:29105"/>
        <note>catalytic</note>
    </ligand>
</feature>
<keyword evidence="4 8" id="KW-0862">Zinc</keyword>
<dbReference type="PANTHER" id="PTHR11905">
    <property type="entry name" value="ADAM A DISINTEGRIN AND METALLOPROTEASE DOMAIN"/>
    <property type="match status" value="1"/>
</dbReference>
<evidence type="ECO:0000256" key="5">
    <source>
        <dbReference type="ARBA" id="ARBA00023049"/>
    </source>
</evidence>
<evidence type="ECO:0000256" key="3">
    <source>
        <dbReference type="ARBA" id="ARBA00022801"/>
    </source>
</evidence>
<dbReference type="SUPFAM" id="SSF55486">
    <property type="entry name" value="Metalloproteases ('zincins'), catalytic domain"/>
    <property type="match status" value="1"/>
</dbReference>
<keyword evidence="5" id="KW-0482">Metalloprotease</keyword>
<keyword evidence="1" id="KW-0645">Protease</keyword>
<evidence type="ECO:0000256" key="8">
    <source>
        <dbReference type="PROSITE-ProRule" id="PRU00276"/>
    </source>
</evidence>
<feature type="binding site" evidence="8">
    <location>
        <position position="545"/>
    </location>
    <ligand>
        <name>Zn(2+)</name>
        <dbReference type="ChEBI" id="CHEBI:29105"/>
        <note>catalytic</note>
    </ligand>
</feature>
<dbReference type="EMBL" id="JH818839">
    <property type="protein sequence ID" value="EKC29034.1"/>
    <property type="molecule type" value="Genomic_DNA"/>
</dbReference>
<accession>K1QDA3</accession>
<gene>
    <name evidence="10" type="ORF">CGI_10016999</name>
</gene>
<keyword evidence="10" id="KW-0401">Integrin</keyword>
<evidence type="ECO:0000256" key="4">
    <source>
        <dbReference type="ARBA" id="ARBA00022833"/>
    </source>
</evidence>
<evidence type="ECO:0000256" key="1">
    <source>
        <dbReference type="ARBA" id="ARBA00022670"/>
    </source>
</evidence>
<protein>
    <submittedName>
        <fullName evidence="10">A disintegrin and metalloproteinase with thrombospondin motifs 16</fullName>
    </submittedName>
</protein>
<name>K1QDA3_MAGGI</name>
<dbReference type="Pfam" id="PF17771">
    <property type="entry name" value="ADAMTS_CR_2"/>
    <property type="match status" value="1"/>
</dbReference>
<dbReference type="InterPro" id="IPR024079">
    <property type="entry name" value="MetalloPept_cat_dom_sf"/>
</dbReference>
<feature type="region of interest" description="Disordered" evidence="9">
    <location>
        <begin position="260"/>
        <end position="279"/>
    </location>
</feature>
<keyword evidence="3" id="KW-0378">Hydrolase</keyword>
<evidence type="ECO:0000313" key="10">
    <source>
        <dbReference type="EMBL" id="EKC29034.1"/>
    </source>
</evidence>
<dbReference type="HOGENOM" id="CLU_297952_0_0_1"/>
<dbReference type="InParanoid" id="K1QDA3"/>
<dbReference type="GO" id="GO:0046872">
    <property type="term" value="F:metal ion binding"/>
    <property type="evidence" value="ECO:0007669"/>
    <property type="project" value="UniProtKB-KW"/>
</dbReference>
<evidence type="ECO:0000256" key="6">
    <source>
        <dbReference type="ARBA" id="ARBA00023157"/>
    </source>
</evidence>
<sequence>MRKIWMSLNEQQKQDAIPNKADVNPFFSNTFGLHVAILTDEGPGNPQYFVFPQRAKRAGMSAPGAFTCGAVESASTPDIKEEPSDLAVVEAPVGDDSNPKNIDIELDIGTRNKKIQLHLKRNDDLNMDATVFVPRVDSTGKSVLVKEMVPVDTKTSYYQDPNHGAAVQMQCGESAAGGECERTLVGSLYVSGEEFSLQPIDQGARRKRQVKFKTDRNGKKKTTVMYGLFKKKRPNIGKNWEMKKDVKDFKAAWDEIKKLRGKKRRPVSRKPTSRFSQSSWKKASNVKGLTFTPPPIDRDAANTGSESDPLQAFTALSSRNKKKLVVDATESKVLGESIVNGQRPTAFATAKQRLVVATVTSEYQVGILIALDYATYERFYKKAAGATENERDTKAKQDIRAYFSQVINGVALRYKTIQAEFSLNIVVTGFIIVDTNDYPCFTCGKVKNVFDDTLRDLTDIESSLKNITEFRQKTQLPEHDHLMMFTDLDLYYSPSKNNYQTDVTGFAYVGALCTQASTSVIEDFGNFESVFTAAHELGHSLGAQHDGYGNTCSEMDQYLLTAVSGQTTETTKRNPWKFSSCSINYFRNYIANISSDSSSVKNCLTDEAFLYDAEEFKQNIGTHPGQLSHPNEQCKATVGPRSYYGWGGALKTFDDICTSMACNTGEGASLFVFGIAYRGTSCGDKKWCIEGQCVYDPQAPAKNANCVHGDMQEKFSFLEKTCAQIVAETPSLCYKNPYDYKCCDSCEKAADKSNPDCPYGDRADTCSKVLTNPSLCYFEERECCATCKSVNTGPEECSDKQLCGDVKPGYCYYNQTRRDCCESCARAAELEPDCLGDASPFCAHFVQLDAEYTCSRYGRACCRSCGFVKFNSLFARSAKNDPSILKARSRIDSVMVKVADPNSLIDLRKDFLHTVDESVQLENAGISNSTPKPTTPKPPRKKFSPMNRRRFGPNSRTRRPTRRLFNRPSRRPAASNRPAPTPRPRGFNRLRQRLQNLRGSLAGRRARVLG</sequence>